<keyword evidence="8" id="KW-1185">Reference proteome</keyword>
<dbReference type="InterPro" id="IPR005171">
    <property type="entry name" value="Cyt_c_oxidase_su4_prok"/>
</dbReference>
<keyword evidence="5 6" id="KW-0472">Membrane</keyword>
<keyword evidence="3 6" id="KW-0812">Transmembrane</keyword>
<name>A0A418WH92_9PROT</name>
<evidence type="ECO:0000256" key="2">
    <source>
        <dbReference type="ARBA" id="ARBA00022475"/>
    </source>
</evidence>
<evidence type="ECO:0008006" key="9">
    <source>
        <dbReference type="Google" id="ProtNLM"/>
    </source>
</evidence>
<dbReference type="RefSeq" id="WP_119781216.1">
    <property type="nucleotide sequence ID" value="NZ_QYUK01000011.1"/>
</dbReference>
<gene>
    <name evidence="7" type="ORF">D3874_22565</name>
</gene>
<proteinExistence type="predicted"/>
<dbReference type="OrthoDB" id="4751867at2"/>
<evidence type="ECO:0000256" key="4">
    <source>
        <dbReference type="ARBA" id="ARBA00022989"/>
    </source>
</evidence>
<dbReference type="AlphaFoldDB" id="A0A418WH92"/>
<comment type="subcellular location">
    <subcellularLocation>
        <location evidence="1">Cell membrane</location>
        <topology evidence="1">Multi-pass membrane protein</topology>
    </subcellularLocation>
</comment>
<keyword evidence="4 6" id="KW-1133">Transmembrane helix</keyword>
<evidence type="ECO:0000313" key="7">
    <source>
        <dbReference type="EMBL" id="RJF89411.1"/>
    </source>
</evidence>
<protein>
    <recommendedName>
        <fullName evidence="9">Cytochrome C oxidase subunit IV</fullName>
    </recommendedName>
</protein>
<evidence type="ECO:0000256" key="3">
    <source>
        <dbReference type="ARBA" id="ARBA00022692"/>
    </source>
</evidence>
<dbReference type="EMBL" id="QYUK01000011">
    <property type="protein sequence ID" value="RJF89411.1"/>
    <property type="molecule type" value="Genomic_DNA"/>
</dbReference>
<dbReference type="Proteomes" id="UP000284605">
    <property type="component" value="Unassembled WGS sequence"/>
</dbReference>
<accession>A0A418WH92</accession>
<reference evidence="7 8" key="1">
    <citation type="submission" date="2018-09" db="EMBL/GenBank/DDBJ databases">
        <authorList>
            <person name="Zhu H."/>
        </authorList>
    </citation>
    <scope>NUCLEOTIDE SEQUENCE [LARGE SCALE GENOMIC DNA]</scope>
    <source>
        <strain evidence="7 8">K1W22B-8</strain>
    </source>
</reference>
<dbReference type="Pfam" id="PF03626">
    <property type="entry name" value="COX4_pro"/>
    <property type="match status" value="1"/>
</dbReference>
<feature type="transmembrane region" description="Helical" evidence="6">
    <location>
        <begin position="63"/>
        <end position="86"/>
    </location>
</feature>
<evidence type="ECO:0000313" key="8">
    <source>
        <dbReference type="Proteomes" id="UP000284605"/>
    </source>
</evidence>
<evidence type="ECO:0000256" key="5">
    <source>
        <dbReference type="ARBA" id="ARBA00023136"/>
    </source>
</evidence>
<comment type="caution">
    <text evidence="7">The sequence shown here is derived from an EMBL/GenBank/DDBJ whole genome shotgun (WGS) entry which is preliminary data.</text>
</comment>
<organism evidence="7 8">
    <name type="scientific">Oleomonas cavernae</name>
    <dbReference type="NCBI Taxonomy" id="2320859"/>
    <lineage>
        <taxon>Bacteria</taxon>
        <taxon>Pseudomonadati</taxon>
        <taxon>Pseudomonadota</taxon>
        <taxon>Alphaproteobacteria</taxon>
        <taxon>Acetobacterales</taxon>
        <taxon>Acetobacteraceae</taxon>
        <taxon>Oleomonas</taxon>
    </lineage>
</organism>
<dbReference type="GO" id="GO:0005886">
    <property type="term" value="C:plasma membrane"/>
    <property type="evidence" value="ECO:0007669"/>
    <property type="project" value="UniProtKB-SubCell"/>
</dbReference>
<evidence type="ECO:0000256" key="6">
    <source>
        <dbReference type="SAM" id="Phobius"/>
    </source>
</evidence>
<evidence type="ECO:0000256" key="1">
    <source>
        <dbReference type="ARBA" id="ARBA00004651"/>
    </source>
</evidence>
<sequence length="89" mass="9779">MFRVFRDRASRSWLFLVLATSATFWLSVDGLAGPALGAGTLGIAYLKGRLIILDFMDLRRAPLLYRGLVEGWLLLVSITLFTAFALGTG</sequence>
<keyword evidence="2" id="KW-1003">Cell membrane</keyword>